<proteinExistence type="predicted"/>
<sequence>MSWSWPDDYTNDVLTTLIDEIKFRLFDADGDKFTLFNRDSILKGGALTEEQRRKVVHLAVQRFGFPEETAERTVENFSNLRRKLSDTEKARNVKKFVERHKGT</sequence>
<evidence type="ECO:0000313" key="2">
    <source>
        <dbReference type="WBParaSite" id="L893_g33442.t1"/>
    </source>
</evidence>
<evidence type="ECO:0000313" key="1">
    <source>
        <dbReference type="Proteomes" id="UP000095287"/>
    </source>
</evidence>
<dbReference type="AlphaFoldDB" id="A0A1I8A698"/>
<dbReference type="Proteomes" id="UP000095287">
    <property type="component" value="Unplaced"/>
</dbReference>
<organism evidence="1 2">
    <name type="scientific">Steinernema glaseri</name>
    <dbReference type="NCBI Taxonomy" id="37863"/>
    <lineage>
        <taxon>Eukaryota</taxon>
        <taxon>Metazoa</taxon>
        <taxon>Ecdysozoa</taxon>
        <taxon>Nematoda</taxon>
        <taxon>Chromadorea</taxon>
        <taxon>Rhabditida</taxon>
        <taxon>Tylenchina</taxon>
        <taxon>Panagrolaimomorpha</taxon>
        <taxon>Strongyloidoidea</taxon>
        <taxon>Steinernematidae</taxon>
        <taxon>Steinernema</taxon>
    </lineage>
</organism>
<name>A0A1I8A698_9BILA</name>
<accession>A0A1I8A698</accession>
<protein>
    <submittedName>
        <fullName evidence="2">DUF3387 domain-containing protein</fullName>
    </submittedName>
</protein>
<keyword evidence="1" id="KW-1185">Reference proteome</keyword>
<reference evidence="2" key="1">
    <citation type="submission" date="2016-11" db="UniProtKB">
        <authorList>
            <consortium name="WormBaseParasite"/>
        </authorList>
    </citation>
    <scope>IDENTIFICATION</scope>
</reference>
<dbReference type="WBParaSite" id="L893_g33442.t1">
    <property type="protein sequence ID" value="L893_g33442.t1"/>
    <property type="gene ID" value="L893_g33442"/>
</dbReference>